<feature type="compositionally biased region" description="Polar residues" evidence="1">
    <location>
        <begin position="105"/>
        <end position="120"/>
    </location>
</feature>
<dbReference type="AlphaFoldDB" id="A0A6B2KZS3"/>
<dbReference type="InterPro" id="IPR003169">
    <property type="entry name" value="GYF"/>
</dbReference>
<feature type="domain" description="GYF" evidence="2">
    <location>
        <begin position="188"/>
        <end position="236"/>
    </location>
</feature>
<feature type="region of interest" description="Disordered" evidence="1">
    <location>
        <begin position="465"/>
        <end position="614"/>
    </location>
</feature>
<feature type="compositionally biased region" description="Low complexity" evidence="1">
    <location>
        <begin position="555"/>
        <end position="586"/>
    </location>
</feature>
<feature type="compositionally biased region" description="Basic and acidic residues" evidence="1">
    <location>
        <begin position="76"/>
        <end position="100"/>
    </location>
</feature>
<protein>
    <recommendedName>
        <fullName evidence="2">GYF domain-containing protein</fullName>
    </recommendedName>
</protein>
<feature type="compositionally biased region" description="Low complexity" evidence="1">
    <location>
        <begin position="121"/>
        <end position="136"/>
    </location>
</feature>
<feature type="compositionally biased region" description="Basic and acidic residues" evidence="1">
    <location>
        <begin position="605"/>
        <end position="614"/>
    </location>
</feature>
<accession>A0A6B2KZS3</accession>
<dbReference type="SMART" id="SM00444">
    <property type="entry name" value="GYF"/>
    <property type="match status" value="1"/>
</dbReference>
<feature type="region of interest" description="Disordered" evidence="1">
    <location>
        <begin position="290"/>
        <end position="316"/>
    </location>
</feature>
<dbReference type="InterPro" id="IPR035445">
    <property type="entry name" value="GYF-like_dom_sf"/>
</dbReference>
<feature type="compositionally biased region" description="Basic and acidic residues" evidence="1">
    <location>
        <begin position="51"/>
        <end position="63"/>
    </location>
</feature>
<dbReference type="EMBL" id="GIBP01001271">
    <property type="protein sequence ID" value="NDV30240.1"/>
    <property type="molecule type" value="Transcribed_RNA"/>
</dbReference>
<proteinExistence type="predicted"/>
<feature type="region of interest" description="Disordered" evidence="1">
    <location>
        <begin position="1"/>
        <end position="175"/>
    </location>
</feature>
<dbReference type="Gene3D" id="3.30.1490.40">
    <property type="match status" value="1"/>
</dbReference>
<dbReference type="SUPFAM" id="SSF55277">
    <property type="entry name" value="GYF domain"/>
    <property type="match status" value="1"/>
</dbReference>
<reference evidence="3" key="1">
    <citation type="journal article" date="2020" name="J. Eukaryot. Microbiol.">
        <title>De novo Sequencing, Assembly and Annotation of the Transcriptome for the Free-Living Testate Amoeba Arcella intermedia.</title>
        <authorList>
            <person name="Ribeiro G.M."/>
            <person name="Porfirio-Sousa A.L."/>
            <person name="Maurer-Alcala X.X."/>
            <person name="Katz L.A."/>
            <person name="Lahr D.J.G."/>
        </authorList>
    </citation>
    <scope>NUCLEOTIDE SEQUENCE</scope>
</reference>
<organism evidence="3">
    <name type="scientific">Arcella intermedia</name>
    <dbReference type="NCBI Taxonomy" id="1963864"/>
    <lineage>
        <taxon>Eukaryota</taxon>
        <taxon>Amoebozoa</taxon>
        <taxon>Tubulinea</taxon>
        <taxon>Elardia</taxon>
        <taxon>Arcellinida</taxon>
        <taxon>Sphaerothecina</taxon>
        <taxon>Arcellidae</taxon>
        <taxon>Arcella</taxon>
    </lineage>
</organism>
<evidence type="ECO:0000313" key="3">
    <source>
        <dbReference type="EMBL" id="NDV30240.1"/>
    </source>
</evidence>
<dbReference type="PROSITE" id="PS50829">
    <property type="entry name" value="GYF"/>
    <property type="match status" value="1"/>
</dbReference>
<evidence type="ECO:0000259" key="2">
    <source>
        <dbReference type="PROSITE" id="PS50829"/>
    </source>
</evidence>
<evidence type="ECO:0000256" key="1">
    <source>
        <dbReference type="SAM" id="MobiDB-lite"/>
    </source>
</evidence>
<name>A0A6B2KZS3_9EUKA</name>
<feature type="compositionally biased region" description="Basic and acidic residues" evidence="1">
    <location>
        <begin position="465"/>
        <end position="476"/>
    </location>
</feature>
<dbReference type="Pfam" id="PF02213">
    <property type="entry name" value="GYF"/>
    <property type="match status" value="1"/>
</dbReference>
<sequence>MALQPIDTEPEETSNFFQRNAGRGRGRTGRTTNAPNPLHSNLNASLKNPLKKGDWTEEEEKSKARLRVSVPVPATKPEEKDNRPWRHKDQNEDSQATHDEETPDVASSNPWKMSSAPKSDTPSPTLTVPSTTPLPVIINKSQGLPQTQEPQPIPTPQALSQSQPIPSPHLLEKELSPQEVMQRLQTLNDKWMYIDPSGQERGPFSSTQMEKWLSRNFFKSDLMLRREADQTFLPLARLFLQEQRNPFTLQPLYLWLQPPMTEFKSNLQRYLENQQQRQEQQRQLQQLLTTAKDLSSSQGLPVPQQQPPQSFPIRISSPSVPAPTPLFPNLPGMMPPNLSPQIPNIIPTVPPVSGPPGLTQPIIPGFPMAPLGMPMNSVGVFPPYWNQNPQFLQWQMMMMLQAQQQQTVPVPTAEVSGKENAAPTEHVAEVIEKGSEQIIEQPSTQLAQSALGRESVEEEVVVKEEQELPLKIDSPKPQEATKQQNQKQKPEPAQQAKPAQPQGQKQAAQATKQQPKKQNLVEAGKKQESPIQQQEALKVDTPQKKQDTQKLRNTPDPQAIPKPQQKQPQKQQNQPKQQNQKQNQKQAKQKDAPQPEPVEEPLEEGWFKAEKRRR</sequence>
<feature type="compositionally biased region" description="Basic and acidic residues" evidence="1">
    <location>
        <begin position="537"/>
        <end position="550"/>
    </location>
</feature>
<feature type="compositionally biased region" description="Polar residues" evidence="1">
    <location>
        <begin position="33"/>
        <end position="46"/>
    </location>
</feature>
<feature type="compositionally biased region" description="Low complexity" evidence="1">
    <location>
        <begin position="482"/>
        <end position="518"/>
    </location>
</feature>